<comment type="caution">
    <text evidence="2">Lacks conserved residue(s) required for the propagation of feature annotation.</text>
</comment>
<dbReference type="SMART" id="SM00892">
    <property type="entry name" value="Endonuclease_NS"/>
    <property type="match status" value="1"/>
</dbReference>
<organism evidence="6">
    <name type="scientific">Timema californicum</name>
    <name type="common">California timema</name>
    <name type="synonym">Walking stick</name>
    <dbReference type="NCBI Taxonomy" id="61474"/>
    <lineage>
        <taxon>Eukaryota</taxon>
        <taxon>Metazoa</taxon>
        <taxon>Ecdysozoa</taxon>
        <taxon>Arthropoda</taxon>
        <taxon>Hexapoda</taxon>
        <taxon>Insecta</taxon>
        <taxon>Pterygota</taxon>
        <taxon>Neoptera</taxon>
        <taxon>Polyneoptera</taxon>
        <taxon>Phasmatodea</taxon>
        <taxon>Timematodea</taxon>
        <taxon>Timematoidea</taxon>
        <taxon>Timematidae</taxon>
        <taxon>Timema</taxon>
    </lineage>
</organism>
<feature type="domain" description="Peptidase S1" evidence="5">
    <location>
        <begin position="337"/>
        <end position="578"/>
    </location>
</feature>
<dbReference type="PROSITE" id="PS50240">
    <property type="entry name" value="TRYPSIN_DOM"/>
    <property type="match status" value="1"/>
</dbReference>
<dbReference type="SUPFAM" id="SSF50494">
    <property type="entry name" value="Trypsin-like serine proteases"/>
    <property type="match status" value="1"/>
</dbReference>
<protein>
    <submittedName>
        <fullName evidence="6">(California timema) hypothetical protein</fullName>
    </submittedName>
</protein>
<dbReference type="GO" id="GO:0006508">
    <property type="term" value="P:proteolysis"/>
    <property type="evidence" value="ECO:0007669"/>
    <property type="project" value="InterPro"/>
</dbReference>
<feature type="domain" description="CUB" evidence="4">
    <location>
        <begin position="104"/>
        <end position="183"/>
    </location>
</feature>
<dbReference type="InterPro" id="IPR044929">
    <property type="entry name" value="DNA/RNA_non-sp_Endonuclease_sf"/>
</dbReference>
<dbReference type="SMART" id="SM00020">
    <property type="entry name" value="Tryp_SPc"/>
    <property type="match status" value="1"/>
</dbReference>
<dbReference type="Gene3D" id="3.40.570.10">
    <property type="entry name" value="Extracellular Endonuclease, subunit A"/>
    <property type="match status" value="1"/>
</dbReference>
<feature type="compositionally biased region" description="Polar residues" evidence="3">
    <location>
        <begin position="687"/>
        <end position="712"/>
    </location>
</feature>
<dbReference type="InterPro" id="IPR009003">
    <property type="entry name" value="Peptidase_S1_PA"/>
</dbReference>
<gene>
    <name evidence="6" type="ORF">TCMB3V08_LOCUS1212</name>
</gene>
<dbReference type="InterPro" id="IPR035914">
    <property type="entry name" value="Sperma_CUB_dom_sf"/>
</dbReference>
<dbReference type="InterPro" id="IPR001254">
    <property type="entry name" value="Trypsin_dom"/>
</dbReference>
<evidence type="ECO:0000256" key="2">
    <source>
        <dbReference type="PROSITE-ProRule" id="PRU00059"/>
    </source>
</evidence>
<dbReference type="CDD" id="cd00190">
    <property type="entry name" value="Tryp_SPc"/>
    <property type="match status" value="1"/>
</dbReference>
<dbReference type="GO" id="GO:0003676">
    <property type="term" value="F:nucleic acid binding"/>
    <property type="evidence" value="ECO:0007669"/>
    <property type="project" value="InterPro"/>
</dbReference>
<dbReference type="SUPFAM" id="SSF49854">
    <property type="entry name" value="Spermadhesin, CUB domain"/>
    <property type="match status" value="1"/>
</dbReference>
<feature type="compositionally biased region" description="Low complexity" evidence="3">
    <location>
        <begin position="646"/>
        <end position="655"/>
    </location>
</feature>
<name>A0A7R9IX74_TIMCA</name>
<feature type="region of interest" description="Disordered" evidence="3">
    <location>
        <begin position="646"/>
        <end position="712"/>
    </location>
</feature>
<accession>A0A7R9IX74</accession>
<dbReference type="SUPFAM" id="SSF54060">
    <property type="entry name" value="His-Me finger endonucleases"/>
    <property type="match status" value="1"/>
</dbReference>
<evidence type="ECO:0000313" key="6">
    <source>
        <dbReference type="EMBL" id="CAD7568443.1"/>
    </source>
</evidence>
<dbReference type="EMBL" id="OE179326">
    <property type="protein sequence ID" value="CAD7568443.1"/>
    <property type="molecule type" value="Genomic_DNA"/>
</dbReference>
<proteinExistence type="predicted"/>
<evidence type="ECO:0000259" key="5">
    <source>
        <dbReference type="PROSITE" id="PS50240"/>
    </source>
</evidence>
<dbReference type="InterPro" id="IPR000859">
    <property type="entry name" value="CUB_dom"/>
</dbReference>
<evidence type="ECO:0000256" key="3">
    <source>
        <dbReference type="SAM" id="MobiDB-lite"/>
    </source>
</evidence>
<evidence type="ECO:0000259" key="4">
    <source>
        <dbReference type="PROSITE" id="PS01180"/>
    </source>
</evidence>
<dbReference type="GO" id="GO:0046872">
    <property type="term" value="F:metal ion binding"/>
    <property type="evidence" value="ECO:0007669"/>
    <property type="project" value="InterPro"/>
</dbReference>
<feature type="compositionally biased region" description="Polar residues" evidence="3">
    <location>
        <begin position="665"/>
        <end position="679"/>
    </location>
</feature>
<dbReference type="InterPro" id="IPR001604">
    <property type="entry name" value="Endo_G_ENPP1-like_dom"/>
</dbReference>
<dbReference type="InterPro" id="IPR044925">
    <property type="entry name" value="His-Me_finger_sf"/>
</dbReference>
<dbReference type="PROSITE" id="PS01180">
    <property type="entry name" value="CUB"/>
    <property type="match status" value="1"/>
</dbReference>
<dbReference type="Gene3D" id="2.40.10.10">
    <property type="entry name" value="Trypsin-like serine proteases"/>
    <property type="match status" value="1"/>
</dbReference>
<dbReference type="InterPro" id="IPR033116">
    <property type="entry name" value="TRYPSIN_SER"/>
</dbReference>
<sequence>MKKAYLGKEEKCGKNPMHKDYLYNDNSEPASESNRQFFPMQYQPTRYGTCSNGATCTTELLCLQAGGRLLSYCSLYYYPGVCCIREGRKFSHVAVCTLIEQQDCGRTSSEDVDLFRNPNYPDTDVGANNCVFTLVTRDTTCGVRIDFLQSVLANSVDNDCYQDVVIILNTDKRFQGFNTPFCGLLQGYSTVLMVGGLAEIKVVVTTQNKKGSLWNIRLTQLRCGLASLPEEEACGIRNRNSAAENPDFPADSKITNDRFLENSASYIVSTYDRGSWENNMANQSNASTTIDNETSLGRNGNFTMYDTLPLAKLFLERGYVARDALLGEAQEDDLFKILGGTEAAPHQFPWLVVLLLDGSLHCGGSLISKQTAIDTPAITRFLVVLGVHNIINASEPRRMTRFLLNIVRHPQYQGGENDIALVKLNEDVKYTSAIRPVCLPRNSDKTFSTTDGIIAGWGSTGNVSASSVLLIAPIPILNNSYCASVWGRVGVEIQESMLCAGLTGTSTCLGDSGGPLVVEDEDGLYTIVGVTSFGAPPSCGSLVYPDVWTRVVRHEDNYNDKQEANLREEIEWEQMPILNEPVAANARSHIEHVLTRHRYHGARSTTFSTTRDDLDDFYYSPTHKLYTRHRMTLATRKYASQQFTTSISTHTSMTTPARSKRIEPQKNQLTTNSYNSTPIAPNDTLPVESTSRASTPHAPQQTAQISGNNTEMPETMKRTVTTIAIVNTAIATIKFTTMSSNITSHQIPSTTKETTTSHQIPSTTKETTTSHQIPSTTKETTIIHQIPSTTKETTTSHQIPSTTKETNINTQCSNNIHHQMCHNNTYAATNINTNHEEQELDKTMDEFPFLDSDMFAETEMTTIESKPNKMVSPLMKLTLTKPSPGQTKRLPGMKTMDSNVPNPIQNSTLLEIETSFGDFSFESEENETLACFNDEKEAKNLEETAGNEVEKYDKYKDGSDNARCFINMCPRPEENFPVLMMSPCKKFLLPKYKQWLERCEEKTLTFVVNHGQQIIAECPGHMNEFMDLTVCHHEQFSSTLYTIHELYGTADREKELSIEERPPYHMDDFYQHLDIKSSYEKETQFSMLKRQLGSSDMAEKYLDPKNDDLVLICCKMAPVQDFLFNSWQQMAYHYINTAPMWKSIYQGNWRIIEETARAYAKRWSLERLEVWTGTYEVLKLPNKNGRLVPIYLSVDAKDMSKYIEVPKYFWKILYDALSNSGVAIVISNNPFISKEDREQRICSDDISHKINKWLEVVENEPDKGLVHCCVIMDLIAKIPDLPSTFLKKDLTNLDIRLFPNLEVKLAN</sequence>
<dbReference type="PROSITE" id="PS00135">
    <property type="entry name" value="TRYPSIN_SER"/>
    <property type="match status" value="1"/>
</dbReference>
<dbReference type="Pfam" id="PF01223">
    <property type="entry name" value="Endonuclease_NS"/>
    <property type="match status" value="1"/>
</dbReference>
<evidence type="ECO:0000256" key="1">
    <source>
        <dbReference type="ARBA" id="ARBA00023157"/>
    </source>
</evidence>
<feature type="region of interest" description="Disordered" evidence="3">
    <location>
        <begin position="744"/>
        <end position="777"/>
    </location>
</feature>
<feature type="region of interest" description="Disordered" evidence="3">
    <location>
        <begin position="878"/>
        <end position="900"/>
    </location>
</feature>
<dbReference type="PANTHER" id="PTHR24252:SF7">
    <property type="entry name" value="HYALIN"/>
    <property type="match status" value="1"/>
</dbReference>
<reference evidence="6" key="1">
    <citation type="submission" date="2020-11" db="EMBL/GenBank/DDBJ databases">
        <authorList>
            <person name="Tran Van P."/>
        </authorList>
    </citation>
    <scope>NUCLEOTIDE SEQUENCE</scope>
</reference>
<dbReference type="PANTHER" id="PTHR24252">
    <property type="entry name" value="ACROSIN-RELATED"/>
    <property type="match status" value="1"/>
</dbReference>
<dbReference type="GO" id="GO:0004252">
    <property type="term" value="F:serine-type endopeptidase activity"/>
    <property type="evidence" value="ECO:0007669"/>
    <property type="project" value="InterPro"/>
</dbReference>
<keyword evidence="1" id="KW-1015">Disulfide bond</keyword>
<dbReference type="Pfam" id="PF00089">
    <property type="entry name" value="Trypsin"/>
    <property type="match status" value="1"/>
</dbReference>
<dbReference type="InterPro" id="IPR043504">
    <property type="entry name" value="Peptidase_S1_PA_chymotrypsin"/>
</dbReference>